<protein>
    <submittedName>
        <fullName evidence="4">Hsp20 family heat-shock protein</fullName>
    </submittedName>
</protein>
<dbReference type="PANTHER" id="PTHR11527">
    <property type="entry name" value="HEAT-SHOCK PROTEIN 20 FAMILY MEMBER"/>
    <property type="match status" value="1"/>
</dbReference>
<dbReference type="CDD" id="cd06471">
    <property type="entry name" value="ACD_LpsHSP_like"/>
    <property type="match status" value="1"/>
</dbReference>
<dbReference type="InterPro" id="IPR008978">
    <property type="entry name" value="HSP20-like_chaperone"/>
</dbReference>
<reference evidence="4 5" key="1">
    <citation type="journal article" date="2015" name="Genome Announc.">
        <title>Expanding the biotechnology potential of lactobacilli through comparative genomics of 213 strains and associated genera.</title>
        <authorList>
            <person name="Sun Z."/>
            <person name="Harris H.M."/>
            <person name="McCann A."/>
            <person name="Guo C."/>
            <person name="Argimon S."/>
            <person name="Zhang W."/>
            <person name="Yang X."/>
            <person name="Jeffery I.B."/>
            <person name="Cooney J.C."/>
            <person name="Kagawa T.F."/>
            <person name="Liu W."/>
            <person name="Song Y."/>
            <person name="Salvetti E."/>
            <person name="Wrobel A."/>
            <person name="Rasinkangas P."/>
            <person name="Parkhill J."/>
            <person name="Rea M.C."/>
            <person name="O'Sullivan O."/>
            <person name="Ritari J."/>
            <person name="Douillard F.P."/>
            <person name="Paul Ross R."/>
            <person name="Yang R."/>
            <person name="Briner A.E."/>
            <person name="Felis G.E."/>
            <person name="de Vos W.M."/>
            <person name="Barrangou R."/>
            <person name="Klaenhammer T.R."/>
            <person name="Caufield P.W."/>
            <person name="Cui Y."/>
            <person name="Zhang H."/>
            <person name="O'Toole P.W."/>
        </authorList>
    </citation>
    <scope>NUCLEOTIDE SEQUENCE [LARGE SCALE GENOMIC DNA]</scope>
    <source>
        <strain evidence="4 5">DSM 14500</strain>
    </source>
</reference>
<gene>
    <name evidence="4" type="ORF">FD29_GL001562</name>
</gene>
<evidence type="ECO:0000256" key="2">
    <source>
        <dbReference type="RuleBase" id="RU003616"/>
    </source>
</evidence>
<dbReference type="InterPro" id="IPR002068">
    <property type="entry name" value="A-crystallin/Hsp20_dom"/>
</dbReference>
<dbReference type="SUPFAM" id="SSF49764">
    <property type="entry name" value="HSP20-like chaperones"/>
    <property type="match status" value="1"/>
</dbReference>
<comment type="caution">
    <text evidence="4">The sequence shown here is derived from an EMBL/GenBank/DDBJ whole genome shotgun (WGS) entry which is preliminary data.</text>
</comment>
<feature type="domain" description="SHSP" evidence="3">
    <location>
        <begin position="32"/>
        <end position="145"/>
    </location>
</feature>
<dbReference type="PATRIC" id="fig|1423770.3.peg.1600"/>
<dbReference type="Proteomes" id="UP000050872">
    <property type="component" value="Unassembled WGS sequence"/>
</dbReference>
<dbReference type="RefSeq" id="WP_057887563.1">
    <property type="nucleotide sequence ID" value="NZ_AZEZ01000027.1"/>
</dbReference>
<dbReference type="PROSITE" id="PS01031">
    <property type="entry name" value="SHSP"/>
    <property type="match status" value="1"/>
</dbReference>
<evidence type="ECO:0000313" key="5">
    <source>
        <dbReference type="Proteomes" id="UP000050872"/>
    </source>
</evidence>
<sequence>MANEIMDRNNLMRNWFNGDSWMNNIPSLFDNNFPEDSTLKTDIKETDKDYEVHVDMPAFNKKDIDINYDNDVLTVSGHRDSFDDHSDKKGDMIMSERSSGRFMRQYHLPAVDSEKITANYDKGVLKVSLPKMEKKVETGHHIDID</sequence>
<dbReference type="STRING" id="1423770.FD29_GL001562"/>
<name>A0A0R1QUH3_9LACO</name>
<dbReference type="Pfam" id="PF00011">
    <property type="entry name" value="HSP20"/>
    <property type="match status" value="1"/>
</dbReference>
<dbReference type="Gene3D" id="2.60.40.790">
    <property type="match status" value="1"/>
</dbReference>
<proteinExistence type="inferred from homology"/>
<evidence type="ECO:0000259" key="3">
    <source>
        <dbReference type="PROSITE" id="PS01031"/>
    </source>
</evidence>
<accession>A0A0R1QUH3</accession>
<dbReference type="EMBL" id="AZEZ01000027">
    <property type="protein sequence ID" value="KRL44867.1"/>
    <property type="molecule type" value="Genomic_DNA"/>
</dbReference>
<evidence type="ECO:0000256" key="1">
    <source>
        <dbReference type="PROSITE-ProRule" id="PRU00285"/>
    </source>
</evidence>
<dbReference type="InterPro" id="IPR031107">
    <property type="entry name" value="Small_HSP"/>
</dbReference>
<comment type="similarity">
    <text evidence="1 2">Belongs to the small heat shock protein (HSP20) family.</text>
</comment>
<dbReference type="AlphaFoldDB" id="A0A0R1QUH3"/>
<dbReference type="OrthoDB" id="9811615at2"/>
<evidence type="ECO:0000313" key="4">
    <source>
        <dbReference type="EMBL" id="KRL44867.1"/>
    </source>
</evidence>
<organism evidence="4 5">
    <name type="scientific">Companilactobacillus mindensis DSM 14500</name>
    <dbReference type="NCBI Taxonomy" id="1423770"/>
    <lineage>
        <taxon>Bacteria</taxon>
        <taxon>Bacillati</taxon>
        <taxon>Bacillota</taxon>
        <taxon>Bacilli</taxon>
        <taxon>Lactobacillales</taxon>
        <taxon>Lactobacillaceae</taxon>
        <taxon>Companilactobacillus</taxon>
    </lineage>
</organism>
<keyword evidence="5" id="KW-1185">Reference proteome</keyword>